<dbReference type="PRINTS" id="PR00081">
    <property type="entry name" value="GDHRDH"/>
</dbReference>
<comment type="similarity">
    <text evidence="1 3">Belongs to the short-chain dehydrogenases/reductases (SDR) family.</text>
</comment>
<evidence type="ECO:0000256" key="2">
    <source>
        <dbReference type="ARBA" id="ARBA00023002"/>
    </source>
</evidence>
<dbReference type="PANTHER" id="PTHR43658:SF8">
    <property type="entry name" value="17-BETA-HYDROXYSTEROID DEHYDROGENASE 14-RELATED"/>
    <property type="match status" value="1"/>
</dbReference>
<dbReference type="InterPro" id="IPR002347">
    <property type="entry name" value="SDR_fam"/>
</dbReference>
<dbReference type="InterPro" id="IPR020904">
    <property type="entry name" value="Sc_DH/Rdtase_CS"/>
</dbReference>
<organism evidence="4 5">
    <name type="scientific">Lipingzhangella rawalii</name>
    <dbReference type="NCBI Taxonomy" id="2055835"/>
    <lineage>
        <taxon>Bacteria</taxon>
        <taxon>Bacillati</taxon>
        <taxon>Actinomycetota</taxon>
        <taxon>Actinomycetes</taxon>
        <taxon>Streptosporangiales</taxon>
        <taxon>Nocardiopsidaceae</taxon>
        <taxon>Lipingzhangella</taxon>
    </lineage>
</organism>
<dbReference type="InterPro" id="IPR036291">
    <property type="entry name" value="NAD(P)-bd_dom_sf"/>
</dbReference>
<evidence type="ECO:0000256" key="1">
    <source>
        <dbReference type="ARBA" id="ARBA00006484"/>
    </source>
</evidence>
<dbReference type="PRINTS" id="PR00080">
    <property type="entry name" value="SDRFAMILY"/>
</dbReference>
<dbReference type="Pfam" id="PF00106">
    <property type="entry name" value="adh_short"/>
    <property type="match status" value="1"/>
</dbReference>
<evidence type="ECO:0000256" key="3">
    <source>
        <dbReference type="RuleBase" id="RU000363"/>
    </source>
</evidence>
<dbReference type="SUPFAM" id="SSF51735">
    <property type="entry name" value="NAD(P)-binding Rossmann-fold domains"/>
    <property type="match status" value="1"/>
</dbReference>
<dbReference type="Gene3D" id="3.40.50.720">
    <property type="entry name" value="NAD(P)-binding Rossmann-like Domain"/>
    <property type="match status" value="1"/>
</dbReference>
<dbReference type="EMBL" id="JAVLVT010000002">
    <property type="protein sequence ID" value="MDS1269997.1"/>
    <property type="molecule type" value="Genomic_DNA"/>
</dbReference>
<proteinExistence type="inferred from homology"/>
<keyword evidence="2" id="KW-0560">Oxidoreductase</keyword>
<dbReference type="PANTHER" id="PTHR43658">
    <property type="entry name" value="SHORT-CHAIN DEHYDROGENASE/REDUCTASE"/>
    <property type="match status" value="1"/>
</dbReference>
<evidence type="ECO:0000313" key="4">
    <source>
        <dbReference type="EMBL" id="MDS1269997.1"/>
    </source>
</evidence>
<sequence>MELNGNAALVTGGASGLGEATVKEFAAAGATVVVADLNAERGQALAKEVGGVFVTTDVSDADQVSAAVSAAVDTGRPLRAAVACAGIGWAERTVAKDGSPHNLDSYRKVIEVNLLGTFNLVRLASSAMAGSETATDDGARGAIVNTASVAGIEGQIGQIAYSSSKGGIIGMTLPAARDLGAVGVRVNTIAPGILDTPIYGSGPESEAFKEKLAAPVPFPKRLGTPAEFAHLARSLVENDYINGEVIRIDGGLRMPPK</sequence>
<comment type="caution">
    <text evidence="4">The sequence shown here is derived from an EMBL/GenBank/DDBJ whole genome shotgun (WGS) entry which is preliminary data.</text>
</comment>
<gene>
    <name evidence="4" type="ORF">RIF23_06785</name>
</gene>
<dbReference type="Proteomes" id="UP001250214">
    <property type="component" value="Unassembled WGS sequence"/>
</dbReference>
<keyword evidence="5" id="KW-1185">Reference proteome</keyword>
<protein>
    <submittedName>
        <fullName evidence="4">SDR family oxidoreductase</fullName>
    </submittedName>
</protein>
<reference evidence="5" key="1">
    <citation type="submission" date="2023-07" db="EMBL/GenBank/DDBJ databases">
        <title>Novel species in the genus Lipingzhangella isolated from Sambhar Salt Lake.</title>
        <authorList>
            <person name="Jiya N."/>
            <person name="Kajale S."/>
            <person name="Sharma A."/>
        </authorList>
    </citation>
    <scope>NUCLEOTIDE SEQUENCE [LARGE SCALE GENOMIC DNA]</scope>
    <source>
        <strain evidence="5">LS1_29</strain>
    </source>
</reference>
<dbReference type="RefSeq" id="WP_310911517.1">
    <property type="nucleotide sequence ID" value="NZ_JAVLVT010000002.1"/>
</dbReference>
<accession>A0ABU2H3W5</accession>
<dbReference type="PROSITE" id="PS00061">
    <property type="entry name" value="ADH_SHORT"/>
    <property type="match status" value="1"/>
</dbReference>
<evidence type="ECO:0000313" key="5">
    <source>
        <dbReference type="Proteomes" id="UP001250214"/>
    </source>
</evidence>
<name>A0ABU2H3W5_9ACTN</name>